<keyword evidence="1" id="KW-0378">Hydrolase</keyword>
<dbReference type="Gene3D" id="3.20.20.70">
    <property type="entry name" value="Aldolase class I"/>
    <property type="match status" value="1"/>
</dbReference>
<protein>
    <recommendedName>
        <fullName evidence="5">Alpha-galactosidase</fullName>
    </recommendedName>
</protein>
<keyword evidence="4" id="KW-1185">Reference proteome</keyword>
<organism evidence="3 4">
    <name type="scientific">Anaerocolumna sedimenticola</name>
    <dbReference type="NCBI Taxonomy" id="2696063"/>
    <lineage>
        <taxon>Bacteria</taxon>
        <taxon>Bacillati</taxon>
        <taxon>Bacillota</taxon>
        <taxon>Clostridia</taxon>
        <taxon>Lachnospirales</taxon>
        <taxon>Lachnospiraceae</taxon>
        <taxon>Anaerocolumna</taxon>
    </lineage>
</organism>
<dbReference type="InterPro" id="IPR050985">
    <property type="entry name" value="Alpha-glycosidase_related"/>
</dbReference>
<accession>A0A6P1TSA3</accession>
<evidence type="ECO:0008006" key="5">
    <source>
        <dbReference type="Google" id="ProtNLM"/>
    </source>
</evidence>
<dbReference type="InterPro" id="IPR017853">
    <property type="entry name" value="GH"/>
</dbReference>
<dbReference type="EMBL" id="CP048000">
    <property type="protein sequence ID" value="QHQ63142.1"/>
    <property type="molecule type" value="Genomic_DNA"/>
</dbReference>
<dbReference type="PANTHER" id="PTHR43053:SF3">
    <property type="entry name" value="ALPHA-GALACTOSIDASE C-RELATED"/>
    <property type="match status" value="1"/>
</dbReference>
<evidence type="ECO:0000256" key="2">
    <source>
        <dbReference type="ARBA" id="ARBA00023295"/>
    </source>
</evidence>
<dbReference type="Pfam" id="PF02065">
    <property type="entry name" value="Melibiase"/>
    <property type="match status" value="1"/>
</dbReference>
<dbReference type="KEGG" id="anr:Ana3638_22145"/>
<dbReference type="PANTHER" id="PTHR43053">
    <property type="entry name" value="GLYCOSIDASE FAMILY 31"/>
    <property type="match status" value="1"/>
</dbReference>
<name>A0A6P1TSA3_9FIRM</name>
<reference evidence="3 4" key="1">
    <citation type="submission" date="2020-01" db="EMBL/GenBank/DDBJ databases">
        <title>Genome analysis of Anaerocolumna sp. CBA3638.</title>
        <authorList>
            <person name="Kim J."/>
            <person name="Roh S.W."/>
        </authorList>
    </citation>
    <scope>NUCLEOTIDE SEQUENCE [LARGE SCALE GENOMIC DNA]</scope>
    <source>
        <strain evidence="3 4">CBA3638</strain>
    </source>
</reference>
<dbReference type="RefSeq" id="WP_161839963.1">
    <property type="nucleotide sequence ID" value="NZ_CP048000.1"/>
</dbReference>
<dbReference type="AlphaFoldDB" id="A0A6P1TSA3"/>
<keyword evidence="2" id="KW-0326">Glycosidase</keyword>
<evidence type="ECO:0000313" key="3">
    <source>
        <dbReference type="EMBL" id="QHQ63142.1"/>
    </source>
</evidence>
<gene>
    <name evidence="3" type="ORF">Ana3638_22145</name>
</gene>
<dbReference type="SUPFAM" id="SSF51445">
    <property type="entry name" value="(Trans)glycosidases"/>
    <property type="match status" value="1"/>
</dbReference>
<dbReference type="Proteomes" id="UP000464314">
    <property type="component" value="Chromosome"/>
</dbReference>
<proteinExistence type="predicted"/>
<sequence>MKELCVNLENNAILSYGKDEYLLEVITHKKKRYALSLPVFEINGKEYRENEFRFVSIEDERHLNNGGKEITVLYKSGELLDLYVQLRVFPNSPVIKYRYKLSSSDSVVLTKNKGKDAICYTSIKIDKNINNCAELQFADFNPIVHSYHPYLHTINTNIEKQQISVVGPIVLACSDTDCVLMAYEHGAEYPDGYLEFEIKNFGGLSIMLLAKKGNYYSGQKVTSENPFLTCWFEFAVCEGNMEDMFRYYREFILKYISLHNASRAPYIYYNTWNNQERNRNFKNESYLSAMNEEHMLKEIEVAHQLGIDVFVLDTGWYQKTGDWEVDSNRFPRGLAPIYEKLNSYGMKLGLWLNPIAVAKTSKIFLEHPEYVIEEHNGFRNLGNIWETEESYEVCLASGYSDYLIQVMVNMYHKMGVSYFKWDAVGQYGCQSTKHHHGGENNSVQERLDCYSYQMGLSMIHVVEEVALLCPDVIVDYDITEEKRFVGLGYLSVGKYFHVNNGPYAKDFELPQNLRLFGNEREVFMEPFMNVFSFPGVMRSKICRQNLLYDFSFLPYYFWHISSLMDQLWSGITQ</sequence>
<evidence type="ECO:0000256" key="1">
    <source>
        <dbReference type="ARBA" id="ARBA00022801"/>
    </source>
</evidence>
<dbReference type="GO" id="GO:0004557">
    <property type="term" value="F:alpha-galactosidase activity"/>
    <property type="evidence" value="ECO:0007669"/>
    <property type="project" value="UniProtKB-ARBA"/>
</dbReference>
<evidence type="ECO:0000313" key="4">
    <source>
        <dbReference type="Proteomes" id="UP000464314"/>
    </source>
</evidence>
<dbReference type="InterPro" id="IPR013785">
    <property type="entry name" value="Aldolase_TIM"/>
</dbReference>